<keyword evidence="3" id="KW-1185">Reference proteome</keyword>
<gene>
    <name evidence="2" type="ORF">XAT740_LOCUS58600</name>
</gene>
<feature type="non-terminal residue" evidence="2">
    <location>
        <position position="1"/>
    </location>
</feature>
<keyword evidence="1" id="KW-0812">Transmembrane</keyword>
<feature type="transmembrane region" description="Helical" evidence="1">
    <location>
        <begin position="41"/>
        <end position="61"/>
    </location>
</feature>
<sequence>LHNIVASCAILIILLLIVCTLVGIIVGILNSQVLATMTVGIIYLVSTMFSLFIVTIMLTILRGERKQSHCLALEILTDQLCSSRTIKLSYSFVFGCILVVLSFTTSALWLSLQEKQRKFVQH</sequence>
<dbReference type="AlphaFoldDB" id="A0A816G5H4"/>
<keyword evidence="1" id="KW-1133">Transmembrane helix</keyword>
<protein>
    <submittedName>
        <fullName evidence="2">Uncharacterized protein</fullName>
    </submittedName>
</protein>
<organism evidence="2 3">
    <name type="scientific">Adineta ricciae</name>
    <name type="common">Rotifer</name>
    <dbReference type="NCBI Taxonomy" id="249248"/>
    <lineage>
        <taxon>Eukaryota</taxon>
        <taxon>Metazoa</taxon>
        <taxon>Spiralia</taxon>
        <taxon>Gnathifera</taxon>
        <taxon>Rotifera</taxon>
        <taxon>Eurotatoria</taxon>
        <taxon>Bdelloidea</taxon>
        <taxon>Adinetida</taxon>
        <taxon>Adinetidae</taxon>
        <taxon>Adineta</taxon>
    </lineage>
</organism>
<dbReference type="EMBL" id="CAJNOR010012944">
    <property type="protein sequence ID" value="CAF1670579.1"/>
    <property type="molecule type" value="Genomic_DNA"/>
</dbReference>
<dbReference type="Proteomes" id="UP000663828">
    <property type="component" value="Unassembled WGS sequence"/>
</dbReference>
<reference evidence="2" key="1">
    <citation type="submission" date="2021-02" db="EMBL/GenBank/DDBJ databases">
        <authorList>
            <person name="Nowell W R."/>
        </authorList>
    </citation>
    <scope>NUCLEOTIDE SEQUENCE</scope>
</reference>
<proteinExistence type="predicted"/>
<comment type="caution">
    <text evidence="2">The sequence shown here is derived from an EMBL/GenBank/DDBJ whole genome shotgun (WGS) entry which is preliminary data.</text>
</comment>
<evidence type="ECO:0000313" key="3">
    <source>
        <dbReference type="Proteomes" id="UP000663828"/>
    </source>
</evidence>
<feature type="transmembrane region" description="Helical" evidence="1">
    <location>
        <begin position="92"/>
        <end position="112"/>
    </location>
</feature>
<evidence type="ECO:0000313" key="2">
    <source>
        <dbReference type="EMBL" id="CAF1670579.1"/>
    </source>
</evidence>
<keyword evidence="1" id="KW-0472">Membrane</keyword>
<evidence type="ECO:0000256" key="1">
    <source>
        <dbReference type="SAM" id="Phobius"/>
    </source>
</evidence>
<name>A0A816G5H4_ADIRI</name>
<accession>A0A816G5H4</accession>
<dbReference type="Gene3D" id="1.20.140.150">
    <property type="match status" value="1"/>
</dbReference>
<feature type="transmembrane region" description="Helical" evidence="1">
    <location>
        <begin position="7"/>
        <end position="29"/>
    </location>
</feature>